<comment type="caution">
    <text evidence="3">The sequence shown here is derived from an EMBL/GenBank/DDBJ whole genome shotgun (WGS) entry which is preliminary data.</text>
</comment>
<sequence>MNMPVFNKLKFDDSLLSWKVVGVTRNTIELSWERRDDIVEYRLVIASVGEDAGQVIYQGADTAFTVDSLKSNTRYIYSLTGRSADGTRTRPALVSGKTAVRETPVAPGFLKEEFKTIDAVLLVWDLGAVDGGVPRYHVKRDGETFDIVGNNAIFDTVPLQGRSHVYCVSTLDDEFYESEPICIEVSFDDITAPTNPENMHVEEVLVKVRWTPVYDSSGRVTYHLDQGLGNRVGTTPEPWYLFTGLQPGRPYEMGVTAFDESGNQSERVVIHYPAQGIPPQRK</sequence>
<gene>
    <name evidence="3" type="ORF">ACJ8NA_24895</name>
</gene>
<dbReference type="EMBL" id="JBJNUY010000012">
    <property type="protein sequence ID" value="MFL9001866.1"/>
    <property type="molecule type" value="Genomic_DNA"/>
</dbReference>
<proteinExistence type="predicted"/>
<dbReference type="Gene3D" id="2.60.40.10">
    <property type="entry name" value="Immunoglobulins"/>
    <property type="match status" value="2"/>
</dbReference>
<dbReference type="CDD" id="cd00063">
    <property type="entry name" value="FN3"/>
    <property type="match status" value="2"/>
</dbReference>
<dbReference type="InterPro" id="IPR003961">
    <property type="entry name" value="FN3_dom"/>
</dbReference>
<feature type="domain" description="Fibronectin type-III" evidence="2">
    <location>
        <begin position="14"/>
        <end position="106"/>
    </location>
</feature>
<dbReference type="Proteomes" id="UP001628646">
    <property type="component" value="Unassembled WGS sequence"/>
</dbReference>
<dbReference type="PROSITE" id="PS50853">
    <property type="entry name" value="FN3"/>
    <property type="match status" value="2"/>
</dbReference>
<feature type="domain" description="Fibronectin type-III" evidence="2">
    <location>
        <begin position="192"/>
        <end position="280"/>
    </location>
</feature>
<keyword evidence="1" id="KW-0677">Repeat</keyword>
<dbReference type="PANTHER" id="PTHR46708">
    <property type="entry name" value="TENASCIN"/>
    <property type="match status" value="1"/>
</dbReference>
<reference evidence="3 4" key="1">
    <citation type="submission" date="2024-12" db="EMBL/GenBank/DDBJ databases">
        <title>Pseudomonas species isolated from Lotus nodules promote plant growth.</title>
        <authorList>
            <person name="Yu Y.-H."/>
            <person name="Kurtenbach J."/>
            <person name="Crosbie D."/>
            <person name="Brachmann A."/>
            <person name="Marin M."/>
        </authorList>
    </citation>
    <scope>NUCLEOTIDE SEQUENCE [LARGE SCALE GENOMIC DNA]</scope>
    <source>
        <strain evidence="3 4">PLb11B</strain>
    </source>
</reference>
<organism evidence="3 4">
    <name type="scientific">Pseudomonas azerbaijanorientalis</name>
    <dbReference type="NCBI Taxonomy" id="2842350"/>
    <lineage>
        <taxon>Bacteria</taxon>
        <taxon>Pseudomonadati</taxon>
        <taxon>Pseudomonadota</taxon>
        <taxon>Gammaproteobacteria</taxon>
        <taxon>Pseudomonadales</taxon>
        <taxon>Pseudomonadaceae</taxon>
        <taxon>Pseudomonas</taxon>
    </lineage>
</organism>
<dbReference type="SMART" id="SM00060">
    <property type="entry name" value="FN3"/>
    <property type="match status" value="2"/>
</dbReference>
<protein>
    <submittedName>
        <fullName evidence="3">Fibronectin type III domain-containing protein</fullName>
    </submittedName>
</protein>
<accession>A0ABW8WAG6</accession>
<evidence type="ECO:0000259" key="2">
    <source>
        <dbReference type="PROSITE" id="PS50853"/>
    </source>
</evidence>
<name>A0ABW8WAG6_9PSED</name>
<dbReference type="InterPro" id="IPR013783">
    <property type="entry name" value="Ig-like_fold"/>
</dbReference>
<evidence type="ECO:0000256" key="1">
    <source>
        <dbReference type="ARBA" id="ARBA00022737"/>
    </source>
</evidence>
<dbReference type="RefSeq" id="WP_407800432.1">
    <property type="nucleotide sequence ID" value="NZ_JBJNUX010000005.1"/>
</dbReference>
<dbReference type="SUPFAM" id="SSF49265">
    <property type="entry name" value="Fibronectin type III"/>
    <property type="match status" value="2"/>
</dbReference>
<keyword evidence="4" id="KW-1185">Reference proteome</keyword>
<evidence type="ECO:0000313" key="3">
    <source>
        <dbReference type="EMBL" id="MFL9001866.1"/>
    </source>
</evidence>
<dbReference type="InterPro" id="IPR036116">
    <property type="entry name" value="FN3_sf"/>
</dbReference>
<dbReference type="PANTHER" id="PTHR46708:SF2">
    <property type="entry name" value="FIBRONECTIN TYPE-III DOMAIN-CONTAINING PROTEIN"/>
    <property type="match status" value="1"/>
</dbReference>
<dbReference type="InterPro" id="IPR050991">
    <property type="entry name" value="ECM_Regulatory_Proteins"/>
</dbReference>
<evidence type="ECO:0000313" key="4">
    <source>
        <dbReference type="Proteomes" id="UP001628646"/>
    </source>
</evidence>
<dbReference type="Pfam" id="PF00041">
    <property type="entry name" value="fn3"/>
    <property type="match status" value="1"/>
</dbReference>